<dbReference type="EMBL" id="WJQU01001049">
    <property type="protein sequence ID" value="KAJ6634090.1"/>
    <property type="molecule type" value="Genomic_DNA"/>
</dbReference>
<proteinExistence type="predicted"/>
<protein>
    <submittedName>
        <fullName evidence="1">Uncharacterized protein</fullName>
    </submittedName>
</protein>
<dbReference type="PANTHER" id="PTHR46954">
    <property type="entry name" value="C2H2-TYPE DOMAIN-CONTAINING PROTEIN"/>
    <property type="match status" value="1"/>
</dbReference>
<dbReference type="Proteomes" id="UP001151699">
    <property type="component" value="Unassembled WGS sequence"/>
</dbReference>
<dbReference type="PANTHER" id="PTHR46954:SF1">
    <property type="entry name" value="C2H2-TYPE DOMAIN-CONTAINING PROTEIN"/>
    <property type="match status" value="1"/>
</dbReference>
<name>A0A9Q0MND5_9DIPT</name>
<feature type="non-terminal residue" evidence="1">
    <location>
        <position position="1"/>
    </location>
</feature>
<organism evidence="1 2">
    <name type="scientific">Pseudolycoriella hygida</name>
    <dbReference type="NCBI Taxonomy" id="35572"/>
    <lineage>
        <taxon>Eukaryota</taxon>
        <taxon>Metazoa</taxon>
        <taxon>Ecdysozoa</taxon>
        <taxon>Arthropoda</taxon>
        <taxon>Hexapoda</taxon>
        <taxon>Insecta</taxon>
        <taxon>Pterygota</taxon>
        <taxon>Neoptera</taxon>
        <taxon>Endopterygota</taxon>
        <taxon>Diptera</taxon>
        <taxon>Nematocera</taxon>
        <taxon>Sciaroidea</taxon>
        <taxon>Sciaridae</taxon>
        <taxon>Pseudolycoriella</taxon>
    </lineage>
</organism>
<evidence type="ECO:0000313" key="2">
    <source>
        <dbReference type="Proteomes" id="UP001151699"/>
    </source>
</evidence>
<comment type="caution">
    <text evidence="1">The sequence shown here is derived from an EMBL/GenBank/DDBJ whole genome shotgun (WGS) entry which is preliminary data.</text>
</comment>
<dbReference type="AlphaFoldDB" id="A0A9Q0MND5"/>
<evidence type="ECO:0000313" key="1">
    <source>
        <dbReference type="EMBL" id="KAJ6634090.1"/>
    </source>
</evidence>
<sequence length="145" mass="16720">MFGTLNMSNSQVYKKLYKSYVDAYPNKSKAQVQIDVNKIWNENKKTGERRETLAEIWSEVIIDNHPTKAEYIDPDNSEMVQDELLTKDEMWKTVHVQTSQYMTQVVKCADRSCCKAPRSSIFKLLRKTNGFIPAPIPIIQSDEGV</sequence>
<reference evidence="1" key="1">
    <citation type="submission" date="2022-07" db="EMBL/GenBank/DDBJ databases">
        <authorList>
            <person name="Trinca V."/>
            <person name="Uliana J.V.C."/>
            <person name="Torres T.T."/>
            <person name="Ward R.J."/>
            <person name="Monesi N."/>
        </authorList>
    </citation>
    <scope>NUCLEOTIDE SEQUENCE</scope>
    <source>
        <strain evidence="1">HSMRA1968</strain>
        <tissue evidence="1">Whole embryos</tissue>
    </source>
</reference>
<gene>
    <name evidence="1" type="ORF">Bhyg_17661</name>
</gene>
<accession>A0A9Q0MND5</accession>
<keyword evidence="2" id="KW-1185">Reference proteome</keyword>
<dbReference type="OrthoDB" id="2433005at2759"/>